<dbReference type="EMBL" id="JAKWFO010000011">
    <property type="protein sequence ID" value="KAI9633236.1"/>
    <property type="molecule type" value="Genomic_DNA"/>
</dbReference>
<feature type="region of interest" description="Disordered" evidence="1">
    <location>
        <begin position="1"/>
        <end position="24"/>
    </location>
</feature>
<evidence type="ECO:0000256" key="1">
    <source>
        <dbReference type="SAM" id="MobiDB-lite"/>
    </source>
</evidence>
<keyword evidence="3" id="KW-1185">Reference proteome</keyword>
<comment type="caution">
    <text evidence="2">The sequence shown here is derived from an EMBL/GenBank/DDBJ whole genome shotgun (WGS) entry which is preliminary data.</text>
</comment>
<gene>
    <name evidence="2" type="ORF">MKK02DRAFT_39215</name>
</gene>
<evidence type="ECO:0000313" key="3">
    <source>
        <dbReference type="Proteomes" id="UP001164286"/>
    </source>
</evidence>
<feature type="region of interest" description="Disordered" evidence="1">
    <location>
        <begin position="82"/>
        <end position="131"/>
    </location>
</feature>
<proteinExistence type="predicted"/>
<sequence length="439" mass="47735">MSSSSNTLPDLAPRPAHLTHSSHGRDTFIIRPEIMTGTHPVPGTSWTATIFDRTDSNVCRLGLHGHDGSTSLAEWQDRRGVVSGADPLMPDLSQLSMREGPEDAPEAGPPGEAPQAPDLSQLSSEEAEKAVKSYFAKTGRPPIPPAFDSNPEQYRIARIYPTEIELRQMVDLSRARNHSVSLVPFKNAKAAGPSFRPSDTSINTTAQSWPEGWAFGYDGLNEVWYFYKGTMDTGLSINTAFHQSQSYYYRYSNGKRITLDVDPSRRDEPARGDMRLHLAFADGRRGRQQIEPSEVIVQLIEEDTSSGQSSALQGPLEAFFQMGRSAEGGPGPHGITLLTAADGSRDDALQTGDITYTLQSGASALSSKASTQVTLLREGCPANQGREEVYARTGAGRELEMSARIVSVPPHTGWARHPRLLEYLAKISAPGDELEAGTV</sequence>
<protein>
    <submittedName>
        <fullName evidence="2">Uncharacterized protein</fullName>
    </submittedName>
</protein>
<reference evidence="2" key="1">
    <citation type="journal article" date="2022" name="G3 (Bethesda)">
        <title>High quality genome of the basidiomycete yeast Dioszegia hungarica PDD-24b-2 isolated from cloud water.</title>
        <authorList>
            <person name="Jarrige D."/>
            <person name="Haridas S."/>
            <person name="Bleykasten-Grosshans C."/>
            <person name="Joly M."/>
            <person name="Nadalig T."/>
            <person name="Sancelme M."/>
            <person name="Vuilleumier S."/>
            <person name="Grigoriev I.V."/>
            <person name="Amato P."/>
            <person name="Bringel F."/>
        </authorList>
    </citation>
    <scope>NUCLEOTIDE SEQUENCE</scope>
    <source>
        <strain evidence="2">PDD-24b-2</strain>
    </source>
</reference>
<dbReference type="RefSeq" id="XP_052943013.1">
    <property type="nucleotide sequence ID" value="XM_053090490.1"/>
</dbReference>
<dbReference type="AlphaFoldDB" id="A0AA38H5D0"/>
<evidence type="ECO:0000313" key="2">
    <source>
        <dbReference type="EMBL" id="KAI9633236.1"/>
    </source>
</evidence>
<dbReference type="GeneID" id="77729695"/>
<dbReference type="Proteomes" id="UP001164286">
    <property type="component" value="Unassembled WGS sequence"/>
</dbReference>
<organism evidence="2 3">
    <name type="scientific">Dioszegia hungarica</name>
    <dbReference type="NCBI Taxonomy" id="4972"/>
    <lineage>
        <taxon>Eukaryota</taxon>
        <taxon>Fungi</taxon>
        <taxon>Dikarya</taxon>
        <taxon>Basidiomycota</taxon>
        <taxon>Agaricomycotina</taxon>
        <taxon>Tremellomycetes</taxon>
        <taxon>Tremellales</taxon>
        <taxon>Bulleribasidiaceae</taxon>
        <taxon>Dioszegia</taxon>
    </lineage>
</organism>
<name>A0AA38H5D0_9TREE</name>
<accession>A0AA38H5D0</accession>